<reference key="2">
    <citation type="submission" date="2011-05" db="EMBL/GenBank/DDBJ databases">
        <title>Complete genome sequence of the aerobic marine methanotroph Methylomonas methanica MC09.</title>
        <authorList>
            <person name="Boden R."/>
            <person name="Cunliffe M."/>
            <person name="Scanlan J."/>
            <person name="Moussard H."/>
            <person name="Kits K.D."/>
            <person name="Klotz M."/>
            <person name="Jetten M."/>
            <person name="Vuilleumier S."/>
            <person name="Han J."/>
            <person name="Peters L."/>
            <person name="Mikhailova N."/>
            <person name="Teshima H."/>
            <person name="Tapia R."/>
            <person name="Kyrpides N."/>
            <person name="Ivanova N."/>
            <person name="Pagani I."/>
            <person name="Cheng J.-F."/>
            <person name="Goodwin L."/>
            <person name="Han C."/>
            <person name="Hauser L."/>
            <person name="Land M."/>
            <person name="Lapidus A."/>
            <person name="Lucas S."/>
            <person name="Pitluck S."/>
            <person name="Woyke T."/>
            <person name="Stein L.Y."/>
            <person name="Murrell C."/>
        </authorList>
    </citation>
    <scope>NUCLEOTIDE SEQUENCE</scope>
    <source>
        <strain>MC09</strain>
    </source>
</reference>
<dbReference type="OrthoDB" id="9797363at2"/>
<dbReference type="InterPro" id="IPR026392">
    <property type="entry name" value="Exo/Archaeosortase_dom"/>
</dbReference>
<dbReference type="KEGG" id="mmt:Metme_0418"/>
<evidence type="ECO:0000256" key="5">
    <source>
        <dbReference type="ARBA" id="ARBA00022801"/>
    </source>
</evidence>
<dbReference type="GO" id="GO:0008233">
    <property type="term" value="F:peptidase activity"/>
    <property type="evidence" value="ECO:0007669"/>
    <property type="project" value="UniProtKB-KW"/>
</dbReference>
<dbReference type="HOGENOM" id="CLU_039817_1_0_6"/>
<keyword evidence="6 8" id="KW-1133">Transmembrane helix</keyword>
<dbReference type="RefSeq" id="WP_013817136.1">
    <property type="nucleotide sequence ID" value="NC_015572.1"/>
</dbReference>
<organism evidence="10 11">
    <name type="scientific">Methylomonas methanica (strain DSM 25384 / MC09)</name>
    <dbReference type="NCBI Taxonomy" id="857087"/>
    <lineage>
        <taxon>Bacteria</taxon>
        <taxon>Pseudomonadati</taxon>
        <taxon>Pseudomonadota</taxon>
        <taxon>Gammaproteobacteria</taxon>
        <taxon>Methylococcales</taxon>
        <taxon>Methylococcaceae</taxon>
        <taxon>Methylomonas</taxon>
    </lineage>
</organism>
<dbReference type="NCBIfam" id="TIGR04178">
    <property type="entry name" value="exo_archaeo"/>
    <property type="match status" value="1"/>
</dbReference>
<dbReference type="InterPro" id="IPR013426">
    <property type="entry name" value="EpsH-like"/>
</dbReference>
<comment type="subcellular location">
    <subcellularLocation>
        <location evidence="1">Cell membrane</location>
        <topology evidence="1">Multi-pass membrane protein</topology>
    </subcellularLocation>
</comment>
<evidence type="ECO:0000256" key="6">
    <source>
        <dbReference type="ARBA" id="ARBA00022989"/>
    </source>
</evidence>
<feature type="transmembrane region" description="Helical" evidence="8">
    <location>
        <begin position="49"/>
        <end position="67"/>
    </location>
</feature>
<dbReference type="NCBIfam" id="TIGR02602">
    <property type="entry name" value="8TM_EpsH"/>
    <property type="match status" value="1"/>
</dbReference>
<feature type="transmembrane region" description="Helical" evidence="8">
    <location>
        <begin position="79"/>
        <end position="99"/>
    </location>
</feature>
<keyword evidence="11" id="KW-1185">Reference proteome</keyword>
<dbReference type="eggNOG" id="COG1269">
    <property type="taxonomic scope" value="Bacteria"/>
</dbReference>
<dbReference type="InterPro" id="IPR026491">
    <property type="entry name" value="ExosortD_VPLPA"/>
</dbReference>
<dbReference type="Pfam" id="PF09721">
    <property type="entry name" value="Exosortase_EpsH"/>
    <property type="match status" value="1"/>
</dbReference>
<dbReference type="Proteomes" id="UP000008888">
    <property type="component" value="Chromosome"/>
</dbReference>
<dbReference type="GO" id="GO:0006508">
    <property type="term" value="P:proteolysis"/>
    <property type="evidence" value="ECO:0007669"/>
    <property type="project" value="UniProtKB-KW"/>
</dbReference>
<keyword evidence="4 8" id="KW-0812">Transmembrane</keyword>
<keyword evidence="2" id="KW-1003">Cell membrane</keyword>
<evidence type="ECO:0000256" key="8">
    <source>
        <dbReference type="SAM" id="Phobius"/>
    </source>
</evidence>
<dbReference type="NCBIfam" id="TIGR02914">
    <property type="entry name" value="EpsI_fam"/>
    <property type="match status" value="1"/>
</dbReference>
<evidence type="ECO:0000256" key="2">
    <source>
        <dbReference type="ARBA" id="ARBA00022475"/>
    </source>
</evidence>
<evidence type="ECO:0000313" key="11">
    <source>
        <dbReference type="Proteomes" id="UP000008888"/>
    </source>
</evidence>
<dbReference type="GO" id="GO:0005886">
    <property type="term" value="C:plasma membrane"/>
    <property type="evidence" value="ECO:0007669"/>
    <property type="project" value="UniProtKB-SubCell"/>
</dbReference>
<protein>
    <submittedName>
        <fullName evidence="10">EpsI family protein</fullName>
    </submittedName>
</protein>
<dbReference type="NCBIfam" id="TIGR04152">
    <property type="entry name" value="exosort_VPLPA"/>
    <property type="match status" value="1"/>
</dbReference>
<feature type="transmembrane region" description="Helical" evidence="8">
    <location>
        <begin position="264"/>
        <end position="281"/>
    </location>
</feature>
<dbReference type="AlphaFoldDB" id="G0A1H0"/>
<dbReference type="InterPro" id="IPR019127">
    <property type="entry name" value="Exosortase"/>
</dbReference>
<reference evidence="11" key="3">
    <citation type="submission" date="2011-05" db="EMBL/GenBank/DDBJ databases">
        <title>Complete sequence of Methylomonas methanica MC09.</title>
        <authorList>
            <consortium name="US DOE Joint Genome Institute"/>
            <person name="Lucas S."/>
            <person name="Han J."/>
            <person name="Lapidus A."/>
            <person name="Cheng J.-F."/>
            <person name="Goodwin L."/>
            <person name="Pitluck S."/>
            <person name="Peters L."/>
            <person name="Mikhailova N."/>
            <person name="Teshima H."/>
            <person name="Han C."/>
            <person name="Tapia R."/>
            <person name="Land M."/>
            <person name="Hauser L."/>
            <person name="Kyrpides N."/>
            <person name="Ivanova N."/>
            <person name="Pagani I."/>
            <person name="Stein L."/>
            <person name="Woyke T."/>
        </authorList>
    </citation>
    <scope>NUCLEOTIDE SEQUENCE [LARGE SCALE GENOMIC DNA]</scope>
    <source>
        <strain evidence="11">MC09</strain>
    </source>
</reference>
<dbReference type="Pfam" id="PF11984">
    <property type="entry name" value="DUF3485"/>
    <property type="match status" value="1"/>
</dbReference>
<sequence>MDSQDTTFVSTTPSTYILALWGLAVLLLGLVLHESLAEMGHIWIIKEEYSHGFFIPIISVYLIWVQRDQLKFVRDFNSSLLGIAILVFGLLLFLLGGLATIRTIQHYAFIVAFVGIFAAAFGKEGLKTAWVPLAFLVFMVPFPEFIINNLSSKLQLMSSWLGVEFIRACDIMVYLEGNVIDLGGYKLQVVEACSGLRYLFPLASLSFLCAYLFKGPVWQKILIFLSSVPLTIFMNSFRIGVIGLLVNSWGTEMAEGFLHDFEGWAVFLLCMVLLFIEMWVFSRFSGKKIAFSELVQLPDEWFSAGKTSQMELYLNKSVFVVLALILTVGVSGQFVRGGEEVIPQRKGFNNFPLQLDTWQGHREYIEQKYLDTLKLTDYIVANYVAEDAASSVNFYSAYYESQRKGVSVHSPRSCIPGDGWQITNFGQREFPDLLIQGTPLTVNRAVIEKGEYKQLVYYWFQQRGRSITNEYLVKWYLFYDAITLHRTDGALVRLVTTLDKGQDIDVADQRLQAFMRTMVNVLPDYLPGKQAIPADVIQAD</sequence>
<evidence type="ECO:0000256" key="7">
    <source>
        <dbReference type="ARBA" id="ARBA00023136"/>
    </source>
</evidence>
<name>G0A1H0_METMM</name>
<evidence type="ECO:0000256" key="1">
    <source>
        <dbReference type="ARBA" id="ARBA00004651"/>
    </source>
</evidence>
<feature type="transmembrane region" description="Helical" evidence="8">
    <location>
        <begin position="16"/>
        <end position="37"/>
    </location>
</feature>
<gene>
    <name evidence="10" type="ordered locus">Metme_0418</name>
</gene>
<proteinExistence type="predicted"/>
<evidence type="ECO:0000256" key="4">
    <source>
        <dbReference type="ARBA" id="ARBA00022692"/>
    </source>
</evidence>
<keyword evidence="3" id="KW-0645">Protease</keyword>
<keyword evidence="5" id="KW-0378">Hydrolase</keyword>
<evidence type="ECO:0000313" key="10">
    <source>
        <dbReference type="EMBL" id="AEF98863.1"/>
    </source>
</evidence>
<feature type="domain" description="Methanolan biosynthesis EpsI" evidence="9">
    <location>
        <begin position="321"/>
        <end position="525"/>
    </location>
</feature>
<feature type="transmembrane region" description="Helical" evidence="8">
    <location>
        <begin position="313"/>
        <end position="335"/>
    </location>
</feature>
<feature type="transmembrane region" description="Helical" evidence="8">
    <location>
        <begin position="129"/>
        <end position="147"/>
    </location>
</feature>
<feature type="transmembrane region" description="Helical" evidence="8">
    <location>
        <begin position="106"/>
        <end position="123"/>
    </location>
</feature>
<feature type="transmembrane region" description="Helical" evidence="8">
    <location>
        <begin position="221"/>
        <end position="244"/>
    </location>
</feature>
<reference evidence="10 11" key="1">
    <citation type="journal article" date="2011" name="J. Bacteriol.">
        <title>Complete Genome Sequence of the Aerobic Marine Methanotroph Methylomonas methanica MC09.</title>
        <authorList>
            <person name="Boden R."/>
            <person name="Cunliffe M."/>
            <person name="Scanlan J."/>
            <person name="Moussard H."/>
            <person name="Kits K.D."/>
            <person name="Klotz M.G."/>
            <person name="Jetten M.S."/>
            <person name="Vuilleumier S."/>
            <person name="Han J."/>
            <person name="Peters L."/>
            <person name="Mikhailova N."/>
            <person name="Teshima H."/>
            <person name="Tapia R."/>
            <person name="Kyrpides N."/>
            <person name="Ivanova N."/>
            <person name="Pagani I."/>
            <person name="Cheng J.F."/>
            <person name="Goodwin L."/>
            <person name="Han C."/>
            <person name="Hauser L."/>
            <person name="Land M.L."/>
            <person name="Lapidus A."/>
            <person name="Lucas S."/>
            <person name="Pitluck S."/>
            <person name="Woyke T."/>
            <person name="Stein L."/>
            <person name="Murrell J.C."/>
        </authorList>
    </citation>
    <scope>NUCLEOTIDE SEQUENCE [LARGE SCALE GENOMIC DNA]</scope>
    <source>
        <strain evidence="10 11">MC09</strain>
    </source>
</reference>
<dbReference type="STRING" id="857087.Metme_0418"/>
<evidence type="ECO:0000256" key="3">
    <source>
        <dbReference type="ARBA" id="ARBA00022670"/>
    </source>
</evidence>
<accession>G0A1H0</accession>
<evidence type="ECO:0000259" key="9">
    <source>
        <dbReference type="Pfam" id="PF11984"/>
    </source>
</evidence>
<keyword evidence="7 8" id="KW-0472">Membrane</keyword>
<dbReference type="EMBL" id="CP002738">
    <property type="protein sequence ID" value="AEF98863.1"/>
    <property type="molecule type" value="Genomic_DNA"/>
</dbReference>
<dbReference type="InterPro" id="IPR014263">
    <property type="entry name" value="Methanolan_biosynth_EpsI"/>
</dbReference>